<reference evidence="1" key="1">
    <citation type="submission" date="2018-02" db="EMBL/GenBank/DDBJ databases">
        <title>Rhizophora mucronata_Transcriptome.</title>
        <authorList>
            <person name="Meera S.P."/>
            <person name="Sreeshan A."/>
            <person name="Augustine A."/>
        </authorList>
    </citation>
    <scope>NUCLEOTIDE SEQUENCE</scope>
    <source>
        <tissue evidence="1">Leaf</tissue>
    </source>
</reference>
<proteinExistence type="predicted"/>
<protein>
    <submittedName>
        <fullName evidence="1">Uncharacterized protein</fullName>
    </submittedName>
</protein>
<organism evidence="1">
    <name type="scientific">Rhizophora mucronata</name>
    <name type="common">Asiatic mangrove</name>
    <dbReference type="NCBI Taxonomy" id="61149"/>
    <lineage>
        <taxon>Eukaryota</taxon>
        <taxon>Viridiplantae</taxon>
        <taxon>Streptophyta</taxon>
        <taxon>Embryophyta</taxon>
        <taxon>Tracheophyta</taxon>
        <taxon>Spermatophyta</taxon>
        <taxon>Magnoliopsida</taxon>
        <taxon>eudicotyledons</taxon>
        <taxon>Gunneridae</taxon>
        <taxon>Pentapetalae</taxon>
        <taxon>rosids</taxon>
        <taxon>fabids</taxon>
        <taxon>Malpighiales</taxon>
        <taxon>Rhizophoraceae</taxon>
        <taxon>Rhizophora</taxon>
    </lineage>
</organism>
<sequence length="43" mass="5023">MNIISFLLTSIALHGNLVCNLQRQENEQTRIFRFDQSNKETKA</sequence>
<accession>A0A2P2NI17</accession>
<evidence type="ECO:0000313" key="1">
    <source>
        <dbReference type="EMBL" id="MBX42142.1"/>
    </source>
</evidence>
<name>A0A2P2NI17_RHIMU</name>
<dbReference type="AlphaFoldDB" id="A0A2P2NI17"/>
<dbReference type="EMBL" id="GGEC01061658">
    <property type="protein sequence ID" value="MBX42142.1"/>
    <property type="molecule type" value="Transcribed_RNA"/>
</dbReference>